<reference evidence="1 2" key="1">
    <citation type="submission" date="2017-11" db="EMBL/GenBank/DDBJ databases">
        <title>De novo assembly and phasing of dikaryotic genomes from two isolates of Puccinia coronata f. sp. avenae, the causal agent of oat crown rust.</title>
        <authorList>
            <person name="Miller M.E."/>
            <person name="Zhang Y."/>
            <person name="Omidvar V."/>
            <person name="Sperschneider J."/>
            <person name="Schwessinger B."/>
            <person name="Raley C."/>
            <person name="Palmer J.M."/>
            <person name="Garnica D."/>
            <person name="Upadhyaya N."/>
            <person name="Rathjen J."/>
            <person name="Taylor J.M."/>
            <person name="Park R.F."/>
            <person name="Dodds P.N."/>
            <person name="Hirsch C.D."/>
            <person name="Kianian S.F."/>
            <person name="Figueroa M."/>
        </authorList>
    </citation>
    <scope>NUCLEOTIDE SEQUENCE [LARGE SCALE GENOMIC DNA]</scope>
    <source>
        <strain evidence="1">12NC29</strain>
    </source>
</reference>
<evidence type="ECO:0000313" key="1">
    <source>
        <dbReference type="EMBL" id="PLW46642.1"/>
    </source>
</evidence>
<keyword evidence="2" id="KW-1185">Reference proteome</keyword>
<dbReference type="Proteomes" id="UP000235388">
    <property type="component" value="Unassembled WGS sequence"/>
</dbReference>
<gene>
    <name evidence="1" type="ORF">PCANC_14367</name>
</gene>
<dbReference type="OrthoDB" id="2505113at2759"/>
<organism evidence="1 2">
    <name type="scientific">Puccinia coronata f. sp. avenae</name>
    <dbReference type="NCBI Taxonomy" id="200324"/>
    <lineage>
        <taxon>Eukaryota</taxon>
        <taxon>Fungi</taxon>
        <taxon>Dikarya</taxon>
        <taxon>Basidiomycota</taxon>
        <taxon>Pucciniomycotina</taxon>
        <taxon>Pucciniomycetes</taxon>
        <taxon>Pucciniales</taxon>
        <taxon>Pucciniaceae</taxon>
        <taxon>Puccinia</taxon>
    </lineage>
</organism>
<accession>A0A2N5V9I5</accession>
<name>A0A2N5V9I5_9BASI</name>
<proteinExistence type="predicted"/>
<comment type="caution">
    <text evidence="1">The sequence shown here is derived from an EMBL/GenBank/DDBJ whole genome shotgun (WGS) entry which is preliminary data.</text>
</comment>
<dbReference type="AlphaFoldDB" id="A0A2N5V9I5"/>
<protein>
    <submittedName>
        <fullName evidence="1">Uncharacterized protein</fullName>
    </submittedName>
</protein>
<dbReference type="EMBL" id="PGCJ01000117">
    <property type="protein sequence ID" value="PLW46642.1"/>
    <property type="molecule type" value="Genomic_DNA"/>
</dbReference>
<sequence>MTPTPKDQLDAFAKIQQAIREDDLWLAAWLMARFTRRLEYTLNPDQLKWLQDEHTRRQNEVRQACSALEKNAQEDAREDFHQWLNMASPFQPIVDTSWMKHTSSPKLLELRESVAIYSRAAGYLSKIINLAHNRPHKNAPDEVQLEAMGSTPSDNPILLAILEDEEWIVIQKQEAQQGDYYGSQWSTLLQSIQP</sequence>
<evidence type="ECO:0000313" key="2">
    <source>
        <dbReference type="Proteomes" id="UP000235388"/>
    </source>
</evidence>